<dbReference type="Gene3D" id="2.60.40.10">
    <property type="entry name" value="Immunoglobulins"/>
    <property type="match status" value="2"/>
</dbReference>
<dbReference type="STRING" id="136037.A0A067RHI2"/>
<name>A0A067RHI2_ZOONE</name>
<dbReference type="InterPro" id="IPR036116">
    <property type="entry name" value="FN3_sf"/>
</dbReference>
<accession>A0A067RHI2</accession>
<evidence type="ECO:0000259" key="1">
    <source>
        <dbReference type="PROSITE" id="PS50853"/>
    </source>
</evidence>
<proteinExistence type="predicted"/>
<dbReference type="CDD" id="cd00063">
    <property type="entry name" value="FN3"/>
    <property type="match status" value="1"/>
</dbReference>
<feature type="domain" description="Fibronectin type-III" evidence="1">
    <location>
        <begin position="90"/>
        <end position="134"/>
    </location>
</feature>
<dbReference type="Proteomes" id="UP000027135">
    <property type="component" value="Unassembled WGS sequence"/>
</dbReference>
<dbReference type="EMBL" id="KK852470">
    <property type="protein sequence ID" value="KDR23242.1"/>
    <property type="molecule type" value="Genomic_DNA"/>
</dbReference>
<dbReference type="SUPFAM" id="SSF49265">
    <property type="entry name" value="Fibronectin type III"/>
    <property type="match status" value="1"/>
</dbReference>
<dbReference type="PROSITE" id="PS50853">
    <property type="entry name" value="FN3"/>
    <property type="match status" value="1"/>
</dbReference>
<gene>
    <name evidence="2" type="ORF">L798_07144</name>
</gene>
<reference evidence="2 3" key="1">
    <citation type="journal article" date="2014" name="Nat. Commun.">
        <title>Molecular traces of alternative social organization in a termite genome.</title>
        <authorList>
            <person name="Terrapon N."/>
            <person name="Li C."/>
            <person name="Robertson H.M."/>
            <person name="Ji L."/>
            <person name="Meng X."/>
            <person name="Booth W."/>
            <person name="Chen Z."/>
            <person name="Childers C.P."/>
            <person name="Glastad K.M."/>
            <person name="Gokhale K."/>
            <person name="Gowin J."/>
            <person name="Gronenberg W."/>
            <person name="Hermansen R.A."/>
            <person name="Hu H."/>
            <person name="Hunt B.G."/>
            <person name="Huylmans A.K."/>
            <person name="Khalil S.M."/>
            <person name="Mitchell R.D."/>
            <person name="Munoz-Torres M.C."/>
            <person name="Mustard J.A."/>
            <person name="Pan H."/>
            <person name="Reese J.T."/>
            <person name="Scharf M.E."/>
            <person name="Sun F."/>
            <person name="Vogel H."/>
            <person name="Xiao J."/>
            <person name="Yang W."/>
            <person name="Yang Z."/>
            <person name="Yang Z."/>
            <person name="Zhou J."/>
            <person name="Zhu J."/>
            <person name="Brent C.S."/>
            <person name="Elsik C.G."/>
            <person name="Goodisman M.A."/>
            <person name="Liberles D.A."/>
            <person name="Roe R.M."/>
            <person name="Vargo E.L."/>
            <person name="Vilcinskas A."/>
            <person name="Wang J."/>
            <person name="Bornberg-Bauer E."/>
            <person name="Korb J."/>
            <person name="Zhang G."/>
            <person name="Liebig J."/>
        </authorList>
    </citation>
    <scope>NUCLEOTIDE SEQUENCE [LARGE SCALE GENOMIC DNA]</scope>
    <source>
        <tissue evidence="2">Whole organism</tissue>
    </source>
</reference>
<dbReference type="AlphaFoldDB" id="A0A067RHI2"/>
<dbReference type="InParanoid" id="A0A067RHI2"/>
<keyword evidence="3" id="KW-1185">Reference proteome</keyword>
<evidence type="ECO:0000313" key="2">
    <source>
        <dbReference type="EMBL" id="KDR23242.1"/>
    </source>
</evidence>
<sequence>MLQCNKEIHYILHSERNRIGEIDTWPLSSHIKPSCIHVVGRIKQRPSELVLSNTVTDDSGLYQCMTRNKVGESWVAGRLLVNMSRFQPEPPQGLTCRTLSDSLVKLEWQEPAKSVNNITAYTIHYLPTGEKRSF</sequence>
<dbReference type="InterPro" id="IPR003961">
    <property type="entry name" value="FN3_dom"/>
</dbReference>
<organism evidence="2 3">
    <name type="scientific">Zootermopsis nevadensis</name>
    <name type="common">Dampwood termite</name>
    <dbReference type="NCBI Taxonomy" id="136037"/>
    <lineage>
        <taxon>Eukaryota</taxon>
        <taxon>Metazoa</taxon>
        <taxon>Ecdysozoa</taxon>
        <taxon>Arthropoda</taxon>
        <taxon>Hexapoda</taxon>
        <taxon>Insecta</taxon>
        <taxon>Pterygota</taxon>
        <taxon>Neoptera</taxon>
        <taxon>Polyneoptera</taxon>
        <taxon>Dictyoptera</taxon>
        <taxon>Blattodea</taxon>
        <taxon>Blattoidea</taxon>
        <taxon>Termitoidae</taxon>
        <taxon>Termopsidae</taxon>
        <taxon>Zootermopsis</taxon>
    </lineage>
</organism>
<dbReference type="InterPro" id="IPR013783">
    <property type="entry name" value="Ig-like_fold"/>
</dbReference>
<evidence type="ECO:0000313" key="3">
    <source>
        <dbReference type="Proteomes" id="UP000027135"/>
    </source>
</evidence>
<protein>
    <submittedName>
        <fullName evidence="2">Protogenin</fullName>
    </submittedName>
</protein>